<dbReference type="Gene3D" id="2.40.260.10">
    <property type="entry name" value="Sortase"/>
    <property type="match status" value="1"/>
</dbReference>
<keyword evidence="1" id="KW-0378">Hydrolase</keyword>
<sequence>MGASTYLTDTPAGQGNLILSGHSTPYKGVLFTDINQVKKGDEIIVRNG</sequence>
<comment type="caution">
    <text evidence="2">The sequence shown here is derived from an EMBL/GenBank/DDBJ whole genome shotgun (WGS) entry which is preliminary data.</text>
</comment>
<protein>
    <recommendedName>
        <fullName evidence="4">Sortase family protein</fullName>
    </recommendedName>
</protein>
<evidence type="ECO:0000313" key="3">
    <source>
        <dbReference type="Proteomes" id="UP000218979"/>
    </source>
</evidence>
<dbReference type="InterPro" id="IPR023365">
    <property type="entry name" value="Sortase_dom-sf"/>
</dbReference>
<evidence type="ECO:0000256" key="1">
    <source>
        <dbReference type="ARBA" id="ARBA00022801"/>
    </source>
</evidence>
<dbReference type="Pfam" id="PF04203">
    <property type="entry name" value="Sortase"/>
    <property type="match status" value="1"/>
</dbReference>
<dbReference type="InterPro" id="IPR005754">
    <property type="entry name" value="Sortase"/>
</dbReference>
<dbReference type="EMBL" id="JXJT01000004">
    <property type="protein sequence ID" value="PCS04190.1"/>
    <property type="molecule type" value="Genomic_DNA"/>
</dbReference>
<name>A0ABX4I889_9LACT</name>
<keyword evidence="3" id="KW-1185">Reference proteome</keyword>
<organism evidence="2 3">
    <name type="scientific">Pseudolactococcus chungangensis CAU 28 = DSM 22330</name>
    <dbReference type="NCBI Taxonomy" id="1122154"/>
    <lineage>
        <taxon>Bacteria</taxon>
        <taxon>Bacillati</taxon>
        <taxon>Bacillota</taxon>
        <taxon>Bacilli</taxon>
        <taxon>Lactobacillales</taxon>
        <taxon>Streptococcaceae</taxon>
        <taxon>Pseudolactococcus</taxon>
    </lineage>
</organism>
<evidence type="ECO:0000313" key="2">
    <source>
        <dbReference type="EMBL" id="PCS04190.1"/>
    </source>
</evidence>
<dbReference type="Proteomes" id="UP000218979">
    <property type="component" value="Unassembled WGS sequence"/>
</dbReference>
<gene>
    <name evidence="2" type="ORF">RR45_GL001494</name>
</gene>
<evidence type="ECO:0008006" key="4">
    <source>
        <dbReference type="Google" id="ProtNLM"/>
    </source>
</evidence>
<accession>A0ABX4I889</accession>
<reference evidence="2 3" key="1">
    <citation type="submission" date="2014-12" db="EMBL/GenBank/DDBJ databases">
        <title>Draft genome sequences of 10 type strains of Lactococcus.</title>
        <authorList>
            <person name="Sun Z."/>
            <person name="Zhong Z."/>
            <person name="Liu W."/>
            <person name="Zhang W."/>
            <person name="Zhang H."/>
        </authorList>
    </citation>
    <scope>NUCLEOTIDE SEQUENCE [LARGE SCALE GENOMIC DNA]</scope>
    <source>
        <strain evidence="2 3">DSM 22330</strain>
    </source>
</reference>
<dbReference type="SUPFAM" id="SSF63817">
    <property type="entry name" value="Sortase"/>
    <property type="match status" value="1"/>
</dbReference>
<proteinExistence type="predicted"/>